<feature type="transmembrane region" description="Helical" evidence="6">
    <location>
        <begin position="190"/>
        <end position="211"/>
    </location>
</feature>
<feature type="transmembrane region" description="Helical" evidence="6">
    <location>
        <begin position="12"/>
        <end position="34"/>
    </location>
</feature>
<name>A0ABU5ECB9_9PROT</name>
<keyword evidence="3 6" id="KW-0812">Transmembrane</keyword>
<accession>A0ABU5ECB9</accession>
<comment type="caution">
    <text evidence="7">The sequence shown here is derived from an EMBL/GenBank/DDBJ whole genome shotgun (WGS) entry which is preliminary data.</text>
</comment>
<dbReference type="InterPro" id="IPR001123">
    <property type="entry name" value="LeuE-type"/>
</dbReference>
<organism evidence="7 8">
    <name type="scientific">Dongia soli</name>
    <dbReference type="NCBI Taxonomy" id="600628"/>
    <lineage>
        <taxon>Bacteria</taxon>
        <taxon>Pseudomonadati</taxon>
        <taxon>Pseudomonadota</taxon>
        <taxon>Alphaproteobacteria</taxon>
        <taxon>Rhodospirillales</taxon>
        <taxon>Dongiaceae</taxon>
        <taxon>Dongia</taxon>
    </lineage>
</organism>
<feature type="transmembrane region" description="Helical" evidence="6">
    <location>
        <begin position="46"/>
        <end position="67"/>
    </location>
</feature>
<evidence type="ECO:0000313" key="8">
    <source>
        <dbReference type="Proteomes" id="UP001279642"/>
    </source>
</evidence>
<proteinExistence type="predicted"/>
<keyword evidence="4 6" id="KW-1133">Transmembrane helix</keyword>
<comment type="subcellular location">
    <subcellularLocation>
        <location evidence="1">Cell membrane</location>
        <topology evidence="1">Multi-pass membrane protein</topology>
    </subcellularLocation>
</comment>
<evidence type="ECO:0000256" key="6">
    <source>
        <dbReference type="SAM" id="Phobius"/>
    </source>
</evidence>
<feature type="transmembrane region" description="Helical" evidence="6">
    <location>
        <begin position="118"/>
        <end position="143"/>
    </location>
</feature>
<dbReference type="Pfam" id="PF01810">
    <property type="entry name" value="LysE"/>
    <property type="match status" value="1"/>
</dbReference>
<protein>
    <submittedName>
        <fullName evidence="7">LysE family transporter</fullName>
    </submittedName>
</protein>
<dbReference type="Proteomes" id="UP001279642">
    <property type="component" value="Unassembled WGS sequence"/>
</dbReference>
<evidence type="ECO:0000313" key="7">
    <source>
        <dbReference type="EMBL" id="MDY0883826.1"/>
    </source>
</evidence>
<evidence type="ECO:0000256" key="3">
    <source>
        <dbReference type="ARBA" id="ARBA00022692"/>
    </source>
</evidence>
<dbReference type="EMBL" id="JAXCLW010000003">
    <property type="protein sequence ID" value="MDY0883826.1"/>
    <property type="molecule type" value="Genomic_DNA"/>
</dbReference>
<dbReference type="PANTHER" id="PTHR30086:SF20">
    <property type="entry name" value="ARGININE EXPORTER PROTEIN ARGO-RELATED"/>
    <property type="match status" value="1"/>
</dbReference>
<gene>
    <name evidence="7" type="ORF">SMD27_13315</name>
</gene>
<keyword evidence="8" id="KW-1185">Reference proteome</keyword>
<dbReference type="RefSeq" id="WP_320508892.1">
    <property type="nucleotide sequence ID" value="NZ_JAXCLW010000003.1"/>
</dbReference>
<sequence>MIDLLLMHSWIWIQGAAIGFAVAAPVGPIGMLCIRTTLEKGRLAGFCAGLGAAVADTIFAAVGALAISLVGNILRMEQVWFKLGAGVFLILFGIYLSRKRVIQPENGEKVPSGLLAEFFVTMLLTLANPSTILSFAAVFAGVTAGGGYALETVPALIFGVFIGAAAWWLTLCVVVGLIRHRIGTQGLTRINRGAGLALMAFGVFTLAQLYWQQ</sequence>
<reference evidence="7 8" key="1">
    <citation type="journal article" date="2016" name="Antonie Van Leeuwenhoek">
        <title>Dongia soli sp. nov., isolated from soil from Dokdo, Korea.</title>
        <authorList>
            <person name="Kim D.U."/>
            <person name="Lee H."/>
            <person name="Kim H."/>
            <person name="Kim S.G."/>
            <person name="Ka J.O."/>
        </authorList>
    </citation>
    <scope>NUCLEOTIDE SEQUENCE [LARGE SCALE GENOMIC DNA]</scope>
    <source>
        <strain evidence="7 8">D78</strain>
    </source>
</reference>
<evidence type="ECO:0000256" key="1">
    <source>
        <dbReference type="ARBA" id="ARBA00004651"/>
    </source>
</evidence>
<evidence type="ECO:0000256" key="4">
    <source>
        <dbReference type="ARBA" id="ARBA00022989"/>
    </source>
</evidence>
<keyword evidence="2" id="KW-1003">Cell membrane</keyword>
<dbReference type="PANTHER" id="PTHR30086">
    <property type="entry name" value="ARGININE EXPORTER PROTEIN ARGO"/>
    <property type="match status" value="1"/>
</dbReference>
<evidence type="ECO:0000256" key="5">
    <source>
        <dbReference type="ARBA" id="ARBA00023136"/>
    </source>
</evidence>
<evidence type="ECO:0000256" key="2">
    <source>
        <dbReference type="ARBA" id="ARBA00022475"/>
    </source>
</evidence>
<feature type="transmembrane region" description="Helical" evidence="6">
    <location>
        <begin position="79"/>
        <end position="97"/>
    </location>
</feature>
<keyword evidence="5 6" id="KW-0472">Membrane</keyword>
<feature type="transmembrane region" description="Helical" evidence="6">
    <location>
        <begin position="155"/>
        <end position="178"/>
    </location>
</feature>